<protein>
    <recommendedName>
        <fullName evidence="1">LTD domain-containing protein</fullName>
    </recommendedName>
</protein>
<dbReference type="KEGG" id="lpav:PLANPX_3435"/>
<dbReference type="Gene3D" id="2.60.120.260">
    <property type="entry name" value="Galactose-binding domain-like"/>
    <property type="match status" value="1"/>
</dbReference>
<sequence length="1226" mass="131411">MFGNVWNRRQESRFAAANRGSRRLQFEQLEIRQVLAANVYITELLASNSNSIKDGDGDSSDWIELFNNGATAADVSGYYLTDKSSDLTQWAFPGGTIIAPKSTIIVFASDKAAAHPPGELHTNFKLSADGEYLALVEPNGTTIVQQFAPKTPSQQTDISYGLSMSSSSTTLVDDTTPMRYLAPVNNSADAVWRMTAYNDSAWSLGTAGIGYEASPGSANEFTSLIDVAVPSTTTTAYTRFTFNVANPGSFKTLNLGMIYDDGFVAYLNGTLIASSNAPGSLAYNSIATGQRGDEVVLAGYVNFDVSNKLSELKQGANVLAIHALNQSGSSDMLMIPKLTGGIAEVVTPIVAGYFQTPTPGAANGQIFTGIVEDTAFSVDRGFYSTPFNLEISTPTAGAKIVYTINGSAPAVDANLNIINGFLYTGSLLINKTSNIRAAAYKLGYAPTNIDTQTYIFTSDVIHQTQQSALAAGFPGTWGSRAADYGMDPDVIGPNDLFGGVYAALIEDSLKAIPTLSLTLDNADFFGPNGIYSNVGGEGVAWERPTSAELIYADGTEGFQIDAGLRIHGAASRSLSKKNALRLLFKDEYGAGKLEYPLFGEEGVTKFDTIVIRPHFNDGWGWDGALGDPLYARDQWFRDTQAAMGNASARGNVVHLYINGLYWGLYNPSERPDDSFAAETFGGEKEEYDVVNHDGLADGSIDAYNAMIALAQAVNAASGTAAKNAAYQNLQGNFASGLDNPSQEDYLDVANYIDYMILNHYGGNNDWPDRNWYANRRRGPESEGFKFFAWDNEISLDLSDRTSINENNLGMSTGAAQAYGILRNYEEFRLQFADRIHEHLFNGGALYVNPASPTYDPNNPQNNVPAARMAELAARVYDAMPAESARWGDQHVTVPRTRDVEWQNQLNYMLGTYFRDRHGIVLNQWKAASLYPNAVAPEFLVNNLRQHGGTIAAGGILSVQNGNTGSPGTIYYTTDGSDPRLVGGAVNAASAQVFSGNIPLSSATLVKARILRNGEWSALTAATFTPVAASADFNSDGIVDGGDFLAWQRGYGLGSTRAQGNADGDSDVDQDDLVVWKTQFGQTTGTPASPMSVAAPASLNSYVTDASFMSPSSLEVADGALVIAAATSSTPALNQVSAILQSRAWNADIAARQTQDVAHHSARDAAFNDDVRTHAVNHRHESVLSSHSQGASSKLFKDVEESSASERDEAKLAALSDFLLTGIAPKL</sequence>
<evidence type="ECO:0000313" key="2">
    <source>
        <dbReference type="EMBL" id="BBO33823.1"/>
    </source>
</evidence>
<dbReference type="PROSITE" id="PS00018">
    <property type="entry name" value="EF_HAND_1"/>
    <property type="match status" value="1"/>
</dbReference>
<dbReference type="Gene3D" id="2.60.40.1260">
    <property type="entry name" value="Lamin Tail domain"/>
    <property type="match status" value="1"/>
</dbReference>
<dbReference type="InterPro" id="IPR014867">
    <property type="entry name" value="Spore_coat_CotH_CotH2/3/7"/>
</dbReference>
<dbReference type="InterPro" id="IPR036415">
    <property type="entry name" value="Lamin_tail_dom_sf"/>
</dbReference>
<dbReference type="InterPro" id="IPR018247">
    <property type="entry name" value="EF_Hand_1_Ca_BS"/>
</dbReference>
<reference evidence="3" key="1">
    <citation type="submission" date="2019-10" db="EMBL/GenBank/DDBJ databases">
        <title>Lacipirellula parvula gen. nov., sp. nov., representing a lineage of planctomycetes widespread in freshwater anoxic habitats, and description of the family Lacipirellulaceae.</title>
        <authorList>
            <person name="Dedysh S.N."/>
            <person name="Kulichevskaya I.S."/>
            <person name="Beletsky A.V."/>
            <person name="Rakitin A.L."/>
            <person name="Mardanov A.V."/>
            <person name="Ivanova A.A."/>
            <person name="Saltykova V.X."/>
            <person name="Rijpstra W.I.C."/>
            <person name="Sinninghe Damste J.S."/>
            <person name="Ravin N.V."/>
        </authorList>
    </citation>
    <scope>NUCLEOTIDE SEQUENCE [LARGE SCALE GENOMIC DNA]</scope>
    <source>
        <strain evidence="3">PX69</strain>
    </source>
</reference>
<evidence type="ECO:0000313" key="3">
    <source>
        <dbReference type="Proteomes" id="UP000326837"/>
    </source>
</evidence>
<evidence type="ECO:0000259" key="1">
    <source>
        <dbReference type="PROSITE" id="PS51841"/>
    </source>
</evidence>
<gene>
    <name evidence="2" type="ORF">PLANPX_3435</name>
</gene>
<dbReference type="Proteomes" id="UP000326837">
    <property type="component" value="Chromosome"/>
</dbReference>
<dbReference type="Pfam" id="PF00932">
    <property type="entry name" value="LTD"/>
    <property type="match status" value="1"/>
</dbReference>
<name>A0A5K7XHZ1_9BACT</name>
<proteinExistence type="predicted"/>
<dbReference type="SUPFAM" id="SSF74853">
    <property type="entry name" value="Lamin A/C globular tail domain"/>
    <property type="match status" value="1"/>
</dbReference>
<dbReference type="EMBL" id="AP021861">
    <property type="protein sequence ID" value="BBO33823.1"/>
    <property type="molecule type" value="Genomic_DNA"/>
</dbReference>
<dbReference type="InterPro" id="IPR001322">
    <property type="entry name" value="Lamin_tail_dom"/>
</dbReference>
<accession>A0A5K7XHZ1</accession>
<dbReference type="Pfam" id="PF08757">
    <property type="entry name" value="CotH"/>
    <property type="match status" value="1"/>
</dbReference>
<keyword evidence="3" id="KW-1185">Reference proteome</keyword>
<dbReference type="PROSITE" id="PS51841">
    <property type="entry name" value="LTD"/>
    <property type="match status" value="1"/>
</dbReference>
<dbReference type="RefSeq" id="WP_152099514.1">
    <property type="nucleotide sequence ID" value="NZ_AP021861.1"/>
</dbReference>
<organism evidence="2 3">
    <name type="scientific">Lacipirellula parvula</name>
    <dbReference type="NCBI Taxonomy" id="2650471"/>
    <lineage>
        <taxon>Bacteria</taxon>
        <taxon>Pseudomonadati</taxon>
        <taxon>Planctomycetota</taxon>
        <taxon>Planctomycetia</taxon>
        <taxon>Pirellulales</taxon>
        <taxon>Lacipirellulaceae</taxon>
        <taxon>Lacipirellula</taxon>
    </lineage>
</organism>
<feature type="domain" description="LTD" evidence="1">
    <location>
        <begin position="26"/>
        <end position="151"/>
    </location>
</feature>
<dbReference type="AlphaFoldDB" id="A0A5K7XHZ1"/>
<dbReference type="InterPro" id="IPR059177">
    <property type="entry name" value="GH29D-like_dom"/>
</dbReference>
<dbReference type="Pfam" id="PF13290">
    <property type="entry name" value="CHB_HEX_C_1"/>
    <property type="match status" value="2"/>
</dbReference>